<dbReference type="AlphaFoldDB" id="A0A1F8BE63"/>
<name>A0A1F8BE63_9BACT</name>
<gene>
    <name evidence="1" type="ORF">A2961_02305</name>
</gene>
<dbReference type="EMBL" id="MGHF01000028">
    <property type="protein sequence ID" value="OGM62322.1"/>
    <property type="molecule type" value="Genomic_DNA"/>
</dbReference>
<evidence type="ECO:0000313" key="1">
    <source>
        <dbReference type="EMBL" id="OGM62322.1"/>
    </source>
</evidence>
<comment type="caution">
    <text evidence="1">The sequence shown here is derived from an EMBL/GenBank/DDBJ whole genome shotgun (WGS) entry which is preliminary data.</text>
</comment>
<protein>
    <recommendedName>
        <fullName evidence="3">AbiEi antitoxin C-terminal domain-containing protein</fullName>
    </recommendedName>
</protein>
<accession>A0A1F8BE63</accession>
<reference evidence="1 2" key="1">
    <citation type="journal article" date="2016" name="Nat. Commun.">
        <title>Thousands of microbial genomes shed light on interconnected biogeochemical processes in an aquifer system.</title>
        <authorList>
            <person name="Anantharaman K."/>
            <person name="Brown C.T."/>
            <person name="Hug L.A."/>
            <person name="Sharon I."/>
            <person name="Castelle C.J."/>
            <person name="Probst A.J."/>
            <person name="Thomas B.C."/>
            <person name="Singh A."/>
            <person name="Wilkins M.J."/>
            <person name="Karaoz U."/>
            <person name="Brodie E.L."/>
            <person name="Williams K.H."/>
            <person name="Hubbard S.S."/>
            <person name="Banfield J.F."/>
        </authorList>
    </citation>
    <scope>NUCLEOTIDE SEQUENCE [LARGE SCALE GENOMIC DNA]</scope>
</reference>
<organism evidence="1 2">
    <name type="scientific">Candidatus Woesebacteria bacterium RIFCSPLOWO2_01_FULL_39_21</name>
    <dbReference type="NCBI Taxonomy" id="1802519"/>
    <lineage>
        <taxon>Bacteria</taxon>
        <taxon>Candidatus Woeseibacteriota</taxon>
    </lineage>
</organism>
<proteinExistence type="predicted"/>
<dbReference type="STRING" id="1802519.A2961_02305"/>
<dbReference type="Proteomes" id="UP000177082">
    <property type="component" value="Unassembled WGS sequence"/>
</dbReference>
<sequence>METYNLAYLTKKLYDTKLPVFSTKSLKDILEVKKESTYFSVVERLTKAEVIKKIEKNKYILSSPSANDFLIANFLYQPSYISLETALNLHGILSQFPYEITSITTRKTNRKKFEGKTFSYLQIKRNLFWGYVKMNDSLIATPEKSLLDQIYFASKGLRSISIDEYDTKTINRRKLQNFATRFPKTREFMRLLKSILL</sequence>
<evidence type="ECO:0008006" key="3">
    <source>
        <dbReference type="Google" id="ProtNLM"/>
    </source>
</evidence>
<evidence type="ECO:0000313" key="2">
    <source>
        <dbReference type="Proteomes" id="UP000177082"/>
    </source>
</evidence>